<keyword evidence="3" id="KW-1185">Reference proteome</keyword>
<dbReference type="KEGG" id="ovi:T265_12318"/>
<dbReference type="RefSeq" id="XP_009177952.1">
    <property type="nucleotide sequence ID" value="XM_009179688.1"/>
</dbReference>
<sequence>MSAETPTGAQARSGDKKRWTFDYHLGGNSSLRRFEKSNSDHEGAPDRAGNKNKSRNHQLQHSKPVCESDGDAIKWLHALEVSSPH</sequence>
<gene>
    <name evidence="2" type="ORF">T265_12318</name>
</gene>
<feature type="region of interest" description="Disordered" evidence="1">
    <location>
        <begin position="1"/>
        <end position="69"/>
    </location>
</feature>
<reference evidence="2 3" key="1">
    <citation type="submission" date="2013-11" db="EMBL/GenBank/DDBJ databases">
        <title>Opisthorchis viverrini - life in the bile duct.</title>
        <authorList>
            <person name="Young N.D."/>
            <person name="Nagarajan N."/>
            <person name="Lin S.J."/>
            <person name="Korhonen P.K."/>
            <person name="Jex A.R."/>
            <person name="Hall R.S."/>
            <person name="Safavi-Hemami H."/>
            <person name="Kaewkong W."/>
            <person name="Bertrand D."/>
            <person name="Gao S."/>
            <person name="Seet Q."/>
            <person name="Wongkham S."/>
            <person name="Teh B.T."/>
            <person name="Wongkham C."/>
            <person name="Intapan P.M."/>
            <person name="Maleewong W."/>
            <person name="Yang X."/>
            <person name="Hu M."/>
            <person name="Wang Z."/>
            <person name="Hofmann A."/>
            <person name="Sternberg P.W."/>
            <person name="Tan P."/>
            <person name="Wang J."/>
            <person name="Gasser R.B."/>
        </authorList>
    </citation>
    <scope>NUCLEOTIDE SEQUENCE [LARGE SCALE GENOMIC DNA]</scope>
</reference>
<dbReference type="CTD" id="20326486"/>
<feature type="compositionally biased region" description="Basic and acidic residues" evidence="1">
    <location>
        <begin position="32"/>
        <end position="49"/>
    </location>
</feature>
<accession>A0A074YU22</accession>
<dbReference type="EMBL" id="KL604012">
    <property type="protein sequence ID" value="KER18301.1"/>
    <property type="molecule type" value="Genomic_DNA"/>
</dbReference>
<dbReference type="Proteomes" id="UP000054324">
    <property type="component" value="Unassembled WGS sequence"/>
</dbReference>
<name>A0A074YU22_OPIVI</name>
<dbReference type="AlphaFoldDB" id="A0A074YU22"/>
<proteinExistence type="predicted"/>
<evidence type="ECO:0000313" key="2">
    <source>
        <dbReference type="EMBL" id="KER18301.1"/>
    </source>
</evidence>
<evidence type="ECO:0000313" key="3">
    <source>
        <dbReference type="Proteomes" id="UP000054324"/>
    </source>
</evidence>
<protein>
    <submittedName>
        <fullName evidence="2">Uncharacterized protein</fullName>
    </submittedName>
</protein>
<feature type="compositionally biased region" description="Basic residues" evidence="1">
    <location>
        <begin position="50"/>
        <end position="60"/>
    </location>
</feature>
<dbReference type="GeneID" id="20326486"/>
<evidence type="ECO:0000256" key="1">
    <source>
        <dbReference type="SAM" id="MobiDB-lite"/>
    </source>
</evidence>
<feature type="compositionally biased region" description="Polar residues" evidence="1">
    <location>
        <begin position="1"/>
        <end position="10"/>
    </location>
</feature>
<organism evidence="2 3">
    <name type="scientific">Opisthorchis viverrini</name>
    <name type="common">Southeast Asian liver fluke</name>
    <dbReference type="NCBI Taxonomy" id="6198"/>
    <lineage>
        <taxon>Eukaryota</taxon>
        <taxon>Metazoa</taxon>
        <taxon>Spiralia</taxon>
        <taxon>Lophotrochozoa</taxon>
        <taxon>Platyhelminthes</taxon>
        <taxon>Trematoda</taxon>
        <taxon>Digenea</taxon>
        <taxon>Opisthorchiida</taxon>
        <taxon>Opisthorchiata</taxon>
        <taxon>Opisthorchiidae</taxon>
        <taxon>Opisthorchis</taxon>
    </lineage>
</organism>